<reference evidence="3 4" key="1">
    <citation type="journal article" date="2023" name="G3 (Bethesda)">
        <title>A haplotype-resolved chromosome-scale genome for Quercus rubra L. provides insights into the genetics of adaptive traits for red oak species.</title>
        <authorList>
            <person name="Kapoor B."/>
            <person name="Jenkins J."/>
            <person name="Schmutz J."/>
            <person name="Zhebentyayeva T."/>
            <person name="Kuelheim C."/>
            <person name="Coggeshall M."/>
            <person name="Heim C."/>
            <person name="Lasky J.R."/>
            <person name="Leites L."/>
            <person name="Islam-Faridi N."/>
            <person name="Romero-Severson J."/>
            <person name="DeLeo V.L."/>
            <person name="Lucas S.M."/>
            <person name="Lazic D."/>
            <person name="Gailing O."/>
            <person name="Carlson J."/>
            <person name="Staton M."/>
        </authorList>
    </citation>
    <scope>NUCLEOTIDE SEQUENCE [LARGE SCALE GENOMIC DNA]</scope>
    <source>
        <strain evidence="3">Pseudo-F2</strain>
    </source>
</reference>
<organism evidence="3 4">
    <name type="scientific">Quercus rubra</name>
    <name type="common">Northern red oak</name>
    <name type="synonym">Quercus borealis</name>
    <dbReference type="NCBI Taxonomy" id="3512"/>
    <lineage>
        <taxon>Eukaryota</taxon>
        <taxon>Viridiplantae</taxon>
        <taxon>Streptophyta</taxon>
        <taxon>Embryophyta</taxon>
        <taxon>Tracheophyta</taxon>
        <taxon>Spermatophyta</taxon>
        <taxon>Magnoliopsida</taxon>
        <taxon>eudicotyledons</taxon>
        <taxon>Gunneridae</taxon>
        <taxon>Pentapetalae</taxon>
        <taxon>rosids</taxon>
        <taxon>fabids</taxon>
        <taxon>Fagales</taxon>
        <taxon>Fagaceae</taxon>
        <taxon>Quercus</taxon>
    </lineage>
</organism>
<gene>
    <name evidence="3" type="ORF">RGQ29_030232</name>
</gene>
<dbReference type="InterPro" id="IPR005135">
    <property type="entry name" value="Endo/exonuclease/phosphatase"/>
</dbReference>
<dbReference type="SUPFAM" id="SSF56219">
    <property type="entry name" value="DNase I-like"/>
    <property type="match status" value="1"/>
</dbReference>
<dbReference type="EMBL" id="JAXUIC010000009">
    <property type="protein sequence ID" value="KAK4571741.1"/>
    <property type="molecule type" value="Genomic_DNA"/>
</dbReference>
<dbReference type="Proteomes" id="UP001324115">
    <property type="component" value="Unassembled WGS sequence"/>
</dbReference>
<protein>
    <recommendedName>
        <fullName evidence="2">Endonuclease/exonuclease/phosphatase domain-containing protein</fullName>
    </recommendedName>
</protein>
<dbReference type="InterPro" id="IPR036691">
    <property type="entry name" value="Endo/exonu/phosph_ase_sf"/>
</dbReference>
<name>A0AAN7IHS5_QUERU</name>
<dbReference type="Gene3D" id="3.60.10.10">
    <property type="entry name" value="Endonuclease/exonuclease/phosphatase"/>
    <property type="match status" value="1"/>
</dbReference>
<evidence type="ECO:0000256" key="1">
    <source>
        <dbReference type="SAM" id="Coils"/>
    </source>
</evidence>
<dbReference type="AlphaFoldDB" id="A0AAN7IHS5"/>
<evidence type="ECO:0000259" key="2">
    <source>
        <dbReference type="Pfam" id="PF03372"/>
    </source>
</evidence>
<evidence type="ECO:0000313" key="3">
    <source>
        <dbReference type="EMBL" id="KAK4571741.1"/>
    </source>
</evidence>
<keyword evidence="4" id="KW-1185">Reference proteome</keyword>
<feature type="domain" description="Endonuclease/exonuclease/phosphatase" evidence="2">
    <location>
        <begin position="4"/>
        <end position="225"/>
    </location>
</feature>
<sequence>MTILSWNCRGLGSSLAVRTLTDEVKARDPLLVFLAETKAGESKLKGVRNKIGYTQGITVPSDGRSGGLALMWREGTDIDFKGCSNSHIDVVVNGGSASTQWRATGFYGNPNAGKRFISWQLLEILKEQSTLPWIVFGDFNEILHPGEKIGGLDRDAKQMEDFRECLSRCGLLDLGFFGQHHTWCNGRFGGQRTKLRLDRMVANEAWTRIFPQARIQHVSLSISDHCLLVLSIKRRLHQKPAKKRFFFEEMWTREDSCREIVESAWDPLRVDPEFKVTDRIKSCQIQLQNWNWNVFRNVHKVLRQKKERLQLLEARDSLHEDAEEIQRVKKEINEVLMREEIMWNQRSRALWIKWGDRNTRFFHATANQRRRKNSIVGLQDANGVRIEDKEGIERIIMDYFTSIYRSDQPASFEDSLSAIANRVSSDMNAELIAEFRAEEVWNALQQMHPTKSPGPDSMSPIFFKNYWDIVENYRVPAHKSM</sequence>
<proteinExistence type="predicted"/>
<dbReference type="PANTHER" id="PTHR33710:SF62">
    <property type="entry name" value="DUF4283 DOMAIN PROTEIN"/>
    <property type="match status" value="1"/>
</dbReference>
<dbReference type="GO" id="GO:0003824">
    <property type="term" value="F:catalytic activity"/>
    <property type="evidence" value="ECO:0007669"/>
    <property type="project" value="InterPro"/>
</dbReference>
<evidence type="ECO:0000313" key="4">
    <source>
        <dbReference type="Proteomes" id="UP001324115"/>
    </source>
</evidence>
<feature type="coiled-coil region" evidence="1">
    <location>
        <begin position="311"/>
        <end position="338"/>
    </location>
</feature>
<keyword evidence="1" id="KW-0175">Coiled coil</keyword>
<accession>A0AAN7IHS5</accession>
<dbReference type="Pfam" id="PF03372">
    <property type="entry name" value="Exo_endo_phos"/>
    <property type="match status" value="1"/>
</dbReference>
<comment type="caution">
    <text evidence="3">The sequence shown here is derived from an EMBL/GenBank/DDBJ whole genome shotgun (WGS) entry which is preliminary data.</text>
</comment>
<dbReference type="PANTHER" id="PTHR33710">
    <property type="entry name" value="BNAC02G09200D PROTEIN"/>
    <property type="match status" value="1"/>
</dbReference>